<comment type="caution">
    <text evidence="3">The sequence shown here is derived from an EMBL/GenBank/DDBJ whole genome shotgun (WGS) entry which is preliminary data.</text>
</comment>
<dbReference type="PANTHER" id="PTHR46354:SF2">
    <property type="entry name" value="PROTEIN DOG1-LIKE 4"/>
    <property type="match status" value="1"/>
</dbReference>
<dbReference type="Proteomes" id="UP001630127">
    <property type="component" value="Unassembled WGS sequence"/>
</dbReference>
<dbReference type="PROSITE" id="PS51806">
    <property type="entry name" value="DOG1"/>
    <property type="match status" value="1"/>
</dbReference>
<accession>A0ABD2ZKL6</accession>
<evidence type="ECO:0000259" key="2">
    <source>
        <dbReference type="PROSITE" id="PS51806"/>
    </source>
</evidence>
<dbReference type="PANTHER" id="PTHR46354">
    <property type="entry name" value="DOG1 DOMAIN-CONTAINING PROTEIN"/>
    <property type="match status" value="1"/>
</dbReference>
<dbReference type="InterPro" id="IPR025422">
    <property type="entry name" value="TGA_domain"/>
</dbReference>
<sequence length="255" mass="29141">MKTNTEEKFSNFFEKWMSQLEEYVQLHLTLEKEKSHVEEGNYIALVNKLTQHHKDYYTAKWAGAHGDVLAFFTPVWLSPLENAYLWITGWKPSMIFRLVDSLWKNAKVVGAATLADLSEDQVIKIARLRGRIRMEEEKVEREMERQQVAMADRKMVELARLVSVIKNGEHPATGAASSTEIDGLVEMAIKGLLAGLENVMKMADCVRLKTLKGVMDVLSPKQSVNFLAASSMLLIQMRKWGKKIENRCINQIENQ</sequence>
<protein>
    <recommendedName>
        <fullName evidence="2">DOG1 domain-containing protein</fullName>
    </recommendedName>
</protein>
<dbReference type="Pfam" id="PF14144">
    <property type="entry name" value="DOG1"/>
    <property type="match status" value="1"/>
</dbReference>
<evidence type="ECO:0000256" key="1">
    <source>
        <dbReference type="SAM" id="Coils"/>
    </source>
</evidence>
<feature type="domain" description="DOG1" evidence="2">
    <location>
        <begin position="6"/>
        <end position="247"/>
    </location>
</feature>
<dbReference type="InterPro" id="IPR051886">
    <property type="entry name" value="Seed_Dev/Stress_Resp_Reg"/>
</dbReference>
<keyword evidence="1" id="KW-0175">Coiled coil</keyword>
<name>A0ABD2ZKL6_9GENT</name>
<evidence type="ECO:0000313" key="3">
    <source>
        <dbReference type="EMBL" id="KAL3520004.1"/>
    </source>
</evidence>
<feature type="coiled-coil region" evidence="1">
    <location>
        <begin position="125"/>
        <end position="154"/>
    </location>
</feature>
<evidence type="ECO:0000313" key="4">
    <source>
        <dbReference type="Proteomes" id="UP001630127"/>
    </source>
</evidence>
<keyword evidence="4" id="KW-1185">Reference proteome</keyword>
<reference evidence="3 4" key="1">
    <citation type="submission" date="2024-11" db="EMBL/GenBank/DDBJ databases">
        <title>A near-complete genome assembly of Cinchona calisaya.</title>
        <authorList>
            <person name="Lian D.C."/>
            <person name="Zhao X.W."/>
            <person name="Wei L."/>
        </authorList>
    </citation>
    <scope>NUCLEOTIDE SEQUENCE [LARGE SCALE GENOMIC DNA]</scope>
    <source>
        <tissue evidence="3">Nenye</tissue>
    </source>
</reference>
<dbReference type="AlphaFoldDB" id="A0ABD2ZKL6"/>
<dbReference type="EMBL" id="JBJUIK010000008">
    <property type="protein sequence ID" value="KAL3520004.1"/>
    <property type="molecule type" value="Genomic_DNA"/>
</dbReference>
<organism evidence="3 4">
    <name type="scientific">Cinchona calisaya</name>
    <dbReference type="NCBI Taxonomy" id="153742"/>
    <lineage>
        <taxon>Eukaryota</taxon>
        <taxon>Viridiplantae</taxon>
        <taxon>Streptophyta</taxon>
        <taxon>Embryophyta</taxon>
        <taxon>Tracheophyta</taxon>
        <taxon>Spermatophyta</taxon>
        <taxon>Magnoliopsida</taxon>
        <taxon>eudicotyledons</taxon>
        <taxon>Gunneridae</taxon>
        <taxon>Pentapetalae</taxon>
        <taxon>asterids</taxon>
        <taxon>lamiids</taxon>
        <taxon>Gentianales</taxon>
        <taxon>Rubiaceae</taxon>
        <taxon>Cinchonoideae</taxon>
        <taxon>Cinchoneae</taxon>
        <taxon>Cinchona</taxon>
    </lineage>
</organism>
<proteinExistence type="predicted"/>
<gene>
    <name evidence="3" type="ORF">ACH5RR_018153</name>
</gene>